<dbReference type="InterPro" id="IPR028081">
    <property type="entry name" value="Leu-bd"/>
</dbReference>
<comment type="caution">
    <text evidence="6">The sequence shown here is derived from an EMBL/GenBank/DDBJ whole genome shotgun (WGS) entry which is preliminary data.</text>
</comment>
<evidence type="ECO:0000256" key="3">
    <source>
        <dbReference type="ARBA" id="ARBA00022970"/>
    </source>
</evidence>
<name>A0A7C9VIF1_9BRAD</name>
<keyword evidence="2 4" id="KW-0732">Signal</keyword>
<evidence type="ECO:0000259" key="5">
    <source>
        <dbReference type="Pfam" id="PF13458"/>
    </source>
</evidence>
<feature type="signal peptide" evidence="4">
    <location>
        <begin position="1"/>
        <end position="28"/>
    </location>
</feature>
<dbReference type="CDD" id="cd06333">
    <property type="entry name" value="PBP1_ABC_RPA1789-like"/>
    <property type="match status" value="1"/>
</dbReference>
<proteinExistence type="inferred from homology"/>
<dbReference type="PANTHER" id="PTHR30483">
    <property type="entry name" value="LEUCINE-SPECIFIC-BINDING PROTEIN"/>
    <property type="match status" value="1"/>
</dbReference>
<reference evidence="6" key="1">
    <citation type="submission" date="2020-02" db="EMBL/GenBank/DDBJ databases">
        <title>Draft genome sequence of Candidatus Afipia apatlaquensis IBT-C3, a potential strain for decolorization of textile dyes.</title>
        <authorList>
            <person name="Sanchez-Reyes A."/>
            <person name="Breton-Deval L."/>
            <person name="Mangelson H."/>
            <person name="Sanchez-Flores A."/>
        </authorList>
    </citation>
    <scope>NUCLEOTIDE SEQUENCE [LARGE SCALE GENOMIC DNA]</scope>
    <source>
        <strain evidence="6">IBT-C3</strain>
    </source>
</reference>
<dbReference type="Gene3D" id="3.40.50.2300">
    <property type="match status" value="2"/>
</dbReference>
<keyword evidence="7" id="KW-1185">Reference proteome</keyword>
<dbReference type="EMBL" id="JAAMRR010000118">
    <property type="protein sequence ID" value="NGX94095.1"/>
    <property type="molecule type" value="Genomic_DNA"/>
</dbReference>
<evidence type="ECO:0000313" key="6">
    <source>
        <dbReference type="EMBL" id="NGX94095.1"/>
    </source>
</evidence>
<feature type="chain" id="PRO_5028914579" evidence="4">
    <location>
        <begin position="29"/>
        <end position="390"/>
    </location>
</feature>
<dbReference type="AlphaFoldDB" id="A0A7C9VIF1"/>
<evidence type="ECO:0000256" key="2">
    <source>
        <dbReference type="ARBA" id="ARBA00022729"/>
    </source>
</evidence>
<dbReference type="InterPro" id="IPR051010">
    <property type="entry name" value="BCAA_transport"/>
</dbReference>
<evidence type="ECO:0000313" key="7">
    <source>
        <dbReference type="Proteomes" id="UP000480266"/>
    </source>
</evidence>
<dbReference type="SUPFAM" id="SSF53822">
    <property type="entry name" value="Periplasmic binding protein-like I"/>
    <property type="match status" value="1"/>
</dbReference>
<protein>
    <submittedName>
        <fullName evidence="6">ABC transporter substrate-binding protein</fullName>
    </submittedName>
</protein>
<keyword evidence="3" id="KW-0029">Amino-acid transport</keyword>
<gene>
    <name evidence="6" type="ORF">G4V63_02240</name>
</gene>
<accession>A0A7C9VIF1</accession>
<dbReference type="Pfam" id="PF13458">
    <property type="entry name" value="Peripla_BP_6"/>
    <property type="match status" value="1"/>
</dbReference>
<evidence type="ECO:0000256" key="1">
    <source>
        <dbReference type="ARBA" id="ARBA00010062"/>
    </source>
</evidence>
<organism evidence="6 7">
    <name type="scientific">Candidatus Afipia apatlaquensis</name>
    <dbReference type="NCBI Taxonomy" id="2712852"/>
    <lineage>
        <taxon>Bacteria</taxon>
        <taxon>Pseudomonadati</taxon>
        <taxon>Pseudomonadota</taxon>
        <taxon>Alphaproteobacteria</taxon>
        <taxon>Hyphomicrobiales</taxon>
        <taxon>Nitrobacteraceae</taxon>
        <taxon>Afipia</taxon>
    </lineage>
</organism>
<sequence>MRSTHCLRTPILAFAAAAIAVFAQPAAAQQAYKIGAMLDVTGGASFLGKPEHNAVLLAVEEANQAGGIRGSKVELVFEDSKSTETDTVLAARKLINQAKVLAIVGPSRTGGAMAAIPIVTEAEVSLLCPVSGVGVIEPVAERKWVFRPGQGGDLSVAKVLDYARRAGWKKLGILYSADAYGEDGRDNMRKLAKNAGVSLDREESFPANSTDLKPQLAKLKSAGVDAIFMHGLGAPSAIVYKNARELELASPIISGHGQANSAFRNAVGDAVIGQPIVGAPVLVWNELPGSHPQKKVSESFVTKYQAKFGTAPDMFAGVAYDSANMVLQAIRETNGERAQIRDWLENKVKNYVGVTGVFNFTAQDHGGLKSDALVMMIADKDGWRLADYEK</sequence>
<dbReference type="GO" id="GO:0006865">
    <property type="term" value="P:amino acid transport"/>
    <property type="evidence" value="ECO:0007669"/>
    <property type="project" value="UniProtKB-KW"/>
</dbReference>
<feature type="domain" description="Leucine-binding protein" evidence="5">
    <location>
        <begin position="32"/>
        <end position="377"/>
    </location>
</feature>
<dbReference type="InterPro" id="IPR028082">
    <property type="entry name" value="Peripla_BP_I"/>
</dbReference>
<dbReference type="Proteomes" id="UP000480266">
    <property type="component" value="Unassembled WGS sequence"/>
</dbReference>
<comment type="similarity">
    <text evidence="1">Belongs to the leucine-binding protein family.</text>
</comment>
<keyword evidence="3" id="KW-0813">Transport</keyword>
<dbReference type="PANTHER" id="PTHR30483:SF38">
    <property type="entry name" value="BLR7848 PROTEIN"/>
    <property type="match status" value="1"/>
</dbReference>
<evidence type="ECO:0000256" key="4">
    <source>
        <dbReference type="SAM" id="SignalP"/>
    </source>
</evidence>